<dbReference type="EMBL" id="GL349435">
    <property type="protein sequence ID" value="KNC50652.1"/>
    <property type="molecule type" value="Genomic_DNA"/>
</dbReference>
<dbReference type="RefSeq" id="XP_013762599.1">
    <property type="nucleotide sequence ID" value="XM_013907145.1"/>
</dbReference>
<evidence type="ECO:0000313" key="2">
    <source>
        <dbReference type="EMBL" id="KNC50652.1"/>
    </source>
</evidence>
<keyword evidence="3" id="KW-1185">Reference proteome</keyword>
<sequence length="318" mass="32268">MTTRTTSLSARARSRPTLSAAASRMVARTLSSLPRTASSAAMLTEPRFLPLTWTTTSMHSSPGPAASCTTGSGSGHGAVRTDSRCPRPSQSSSARCGAIGASITASRSMAASRVALGAAPSAAVFPTTVESFISAATAVLNALLFSNARVTASSASLVASTTPAAATAAAPSTAAFSGSAVTVDGSSASRRIQRACPWIPASSQSSTLSGGALKSMNSRSTSAHAPPPTAPDRRHCTCSWTSSRGSPPTARQLLDNTPARRRPQQLHEVQGTCLIPAPGTWARGPCPGRGAWKTARGPRRGRGQPGSGSQTGRRASEG</sequence>
<proteinExistence type="predicted"/>
<evidence type="ECO:0000256" key="1">
    <source>
        <dbReference type="SAM" id="MobiDB-lite"/>
    </source>
</evidence>
<feature type="region of interest" description="Disordered" evidence="1">
    <location>
        <begin position="1"/>
        <end position="20"/>
    </location>
</feature>
<feature type="compositionally biased region" description="Low complexity" evidence="1">
    <location>
        <begin position="307"/>
        <end position="318"/>
    </location>
</feature>
<organism evidence="2 3">
    <name type="scientific">Thecamonas trahens ATCC 50062</name>
    <dbReference type="NCBI Taxonomy" id="461836"/>
    <lineage>
        <taxon>Eukaryota</taxon>
        <taxon>Apusozoa</taxon>
        <taxon>Apusomonadida</taxon>
        <taxon>Apusomonadidae</taxon>
        <taxon>Thecamonas</taxon>
    </lineage>
</organism>
<feature type="region of interest" description="Disordered" evidence="1">
    <location>
        <begin position="201"/>
        <end position="318"/>
    </location>
</feature>
<dbReference type="Proteomes" id="UP000054408">
    <property type="component" value="Unassembled WGS sequence"/>
</dbReference>
<feature type="compositionally biased region" description="Polar residues" evidence="1">
    <location>
        <begin position="201"/>
        <end position="219"/>
    </location>
</feature>
<accession>A0A0L0DEA4</accession>
<name>A0A0L0DEA4_THETB</name>
<protein>
    <submittedName>
        <fullName evidence="2">Uncharacterized protein</fullName>
    </submittedName>
</protein>
<dbReference type="GeneID" id="25569535"/>
<gene>
    <name evidence="2" type="ORF">AMSG_11620</name>
</gene>
<dbReference type="AlphaFoldDB" id="A0A0L0DEA4"/>
<feature type="region of interest" description="Disordered" evidence="1">
    <location>
        <begin position="60"/>
        <end position="93"/>
    </location>
</feature>
<reference evidence="2 3" key="1">
    <citation type="submission" date="2010-05" db="EMBL/GenBank/DDBJ databases">
        <title>The Genome Sequence of Thecamonas trahens ATCC 50062.</title>
        <authorList>
            <consortium name="The Broad Institute Genome Sequencing Platform"/>
            <person name="Russ C."/>
            <person name="Cuomo C."/>
            <person name="Shea T."/>
            <person name="Young S.K."/>
            <person name="Zeng Q."/>
            <person name="Koehrsen M."/>
            <person name="Haas B."/>
            <person name="Borodovsky M."/>
            <person name="Guigo R."/>
            <person name="Alvarado L."/>
            <person name="Berlin A."/>
            <person name="Bochicchio J."/>
            <person name="Borenstein D."/>
            <person name="Chapman S."/>
            <person name="Chen Z."/>
            <person name="Freedman E."/>
            <person name="Gellesch M."/>
            <person name="Goldberg J."/>
            <person name="Griggs A."/>
            <person name="Gujja S."/>
            <person name="Heilman E."/>
            <person name="Heiman D."/>
            <person name="Hepburn T."/>
            <person name="Howarth C."/>
            <person name="Jen D."/>
            <person name="Larson L."/>
            <person name="Mehta T."/>
            <person name="Park D."/>
            <person name="Pearson M."/>
            <person name="Roberts A."/>
            <person name="Saif S."/>
            <person name="Shenoy N."/>
            <person name="Sisk P."/>
            <person name="Stolte C."/>
            <person name="Sykes S."/>
            <person name="Thomson T."/>
            <person name="Walk T."/>
            <person name="White J."/>
            <person name="Yandava C."/>
            <person name="Burger G."/>
            <person name="Gray M.W."/>
            <person name="Holland P.W.H."/>
            <person name="King N."/>
            <person name="Lang F.B.F."/>
            <person name="Roger A.J."/>
            <person name="Ruiz-Trillo I."/>
            <person name="Lander E."/>
            <person name="Nusbaum C."/>
        </authorList>
    </citation>
    <scope>NUCLEOTIDE SEQUENCE [LARGE SCALE GENOMIC DNA]</scope>
    <source>
        <strain evidence="2 3">ATCC 50062</strain>
    </source>
</reference>
<evidence type="ECO:0000313" key="3">
    <source>
        <dbReference type="Proteomes" id="UP000054408"/>
    </source>
</evidence>